<dbReference type="HOGENOM" id="CLU_1959521_0_0_1"/>
<proteinExistence type="predicted"/>
<evidence type="ECO:0000313" key="1">
    <source>
        <dbReference type="EMBL" id="EME48745.1"/>
    </source>
</evidence>
<sequence length="128" mass="13823">MTRLCCRGSVRSDAGGAWNALSALQSVHRGCRKNALKGRLSGIDTVPVRGQINYWGRTSHAAQALPRCAASPGSELLNRNVRTNESMQTFLPSILPLLMSRGDLYVESQGGALRVKCGIAFRGPVERV</sequence>
<gene>
    <name evidence="1" type="ORF">DOTSEDRAFT_67698</name>
</gene>
<keyword evidence="2" id="KW-1185">Reference proteome</keyword>
<evidence type="ECO:0000313" key="2">
    <source>
        <dbReference type="Proteomes" id="UP000016933"/>
    </source>
</evidence>
<name>N1Q286_DOTSN</name>
<protein>
    <submittedName>
        <fullName evidence="1">Uncharacterized protein</fullName>
    </submittedName>
</protein>
<dbReference type="EMBL" id="KB446535">
    <property type="protein sequence ID" value="EME48745.1"/>
    <property type="molecule type" value="Genomic_DNA"/>
</dbReference>
<dbReference type="Proteomes" id="UP000016933">
    <property type="component" value="Unassembled WGS sequence"/>
</dbReference>
<accession>N1Q286</accession>
<dbReference type="AlphaFoldDB" id="N1Q286"/>
<reference evidence="1 2" key="2">
    <citation type="journal article" date="2012" name="PLoS Pathog.">
        <title>Diverse lifestyles and strategies of plant pathogenesis encoded in the genomes of eighteen Dothideomycetes fungi.</title>
        <authorList>
            <person name="Ohm R.A."/>
            <person name="Feau N."/>
            <person name="Henrissat B."/>
            <person name="Schoch C.L."/>
            <person name="Horwitz B.A."/>
            <person name="Barry K.W."/>
            <person name="Condon B.J."/>
            <person name="Copeland A.C."/>
            <person name="Dhillon B."/>
            <person name="Glaser F."/>
            <person name="Hesse C.N."/>
            <person name="Kosti I."/>
            <person name="LaButti K."/>
            <person name="Lindquist E.A."/>
            <person name="Lucas S."/>
            <person name="Salamov A.A."/>
            <person name="Bradshaw R.E."/>
            <person name="Ciuffetti L."/>
            <person name="Hamelin R.C."/>
            <person name="Kema G.H.J."/>
            <person name="Lawrence C."/>
            <person name="Scott J.A."/>
            <person name="Spatafora J.W."/>
            <person name="Turgeon B.G."/>
            <person name="de Wit P.J.G.M."/>
            <person name="Zhong S."/>
            <person name="Goodwin S.B."/>
            <person name="Grigoriev I.V."/>
        </authorList>
    </citation>
    <scope>NUCLEOTIDE SEQUENCE [LARGE SCALE GENOMIC DNA]</scope>
    <source>
        <strain evidence="2">NZE10 / CBS 128990</strain>
    </source>
</reference>
<organism evidence="1 2">
    <name type="scientific">Dothistroma septosporum (strain NZE10 / CBS 128990)</name>
    <name type="common">Red band needle blight fungus</name>
    <name type="synonym">Mycosphaerella pini</name>
    <dbReference type="NCBI Taxonomy" id="675120"/>
    <lineage>
        <taxon>Eukaryota</taxon>
        <taxon>Fungi</taxon>
        <taxon>Dikarya</taxon>
        <taxon>Ascomycota</taxon>
        <taxon>Pezizomycotina</taxon>
        <taxon>Dothideomycetes</taxon>
        <taxon>Dothideomycetidae</taxon>
        <taxon>Mycosphaerellales</taxon>
        <taxon>Mycosphaerellaceae</taxon>
        <taxon>Dothistroma</taxon>
    </lineage>
</organism>
<reference evidence="2" key="1">
    <citation type="journal article" date="2012" name="PLoS Genet.">
        <title>The genomes of the fungal plant pathogens Cladosporium fulvum and Dothistroma septosporum reveal adaptation to different hosts and lifestyles but also signatures of common ancestry.</title>
        <authorList>
            <person name="de Wit P.J.G.M."/>
            <person name="van der Burgt A."/>
            <person name="Oekmen B."/>
            <person name="Stergiopoulos I."/>
            <person name="Abd-Elsalam K.A."/>
            <person name="Aerts A.L."/>
            <person name="Bahkali A.H."/>
            <person name="Beenen H.G."/>
            <person name="Chettri P."/>
            <person name="Cox M.P."/>
            <person name="Datema E."/>
            <person name="de Vries R.P."/>
            <person name="Dhillon B."/>
            <person name="Ganley A.R."/>
            <person name="Griffiths S.A."/>
            <person name="Guo Y."/>
            <person name="Hamelin R.C."/>
            <person name="Henrissat B."/>
            <person name="Kabir M.S."/>
            <person name="Jashni M.K."/>
            <person name="Kema G."/>
            <person name="Klaubauf S."/>
            <person name="Lapidus A."/>
            <person name="Levasseur A."/>
            <person name="Lindquist E."/>
            <person name="Mehrabi R."/>
            <person name="Ohm R.A."/>
            <person name="Owen T.J."/>
            <person name="Salamov A."/>
            <person name="Schwelm A."/>
            <person name="Schijlen E."/>
            <person name="Sun H."/>
            <person name="van den Burg H.A."/>
            <person name="van Ham R.C.H.J."/>
            <person name="Zhang S."/>
            <person name="Goodwin S.B."/>
            <person name="Grigoriev I.V."/>
            <person name="Collemare J."/>
            <person name="Bradshaw R.E."/>
        </authorList>
    </citation>
    <scope>NUCLEOTIDE SEQUENCE [LARGE SCALE GENOMIC DNA]</scope>
    <source>
        <strain evidence="2">NZE10 / CBS 128990</strain>
    </source>
</reference>